<keyword evidence="3" id="KW-1185">Reference proteome</keyword>
<dbReference type="EMBL" id="BLXT01007309">
    <property type="protein sequence ID" value="GFO38415.1"/>
    <property type="molecule type" value="Genomic_DNA"/>
</dbReference>
<sequence>MMGRARPVEISQRSSGPWSLNLVLVICRLVSAVLYACTTALEVCAAAIAVWSMPNETALVSVTARERQSATTFFFPDICLMSVKNSEIADRCLY</sequence>
<protein>
    <recommendedName>
        <fullName evidence="4">Secreted protein</fullName>
    </recommendedName>
</protein>
<evidence type="ECO:0000313" key="3">
    <source>
        <dbReference type="Proteomes" id="UP000735302"/>
    </source>
</evidence>
<keyword evidence="1" id="KW-0812">Transmembrane</keyword>
<evidence type="ECO:0000313" key="2">
    <source>
        <dbReference type="EMBL" id="GFO38415.1"/>
    </source>
</evidence>
<comment type="caution">
    <text evidence="2">The sequence shown here is derived from an EMBL/GenBank/DDBJ whole genome shotgun (WGS) entry which is preliminary data.</text>
</comment>
<accession>A0AAV4D368</accession>
<gene>
    <name evidence="2" type="ORF">PoB_006492000</name>
</gene>
<dbReference type="AlphaFoldDB" id="A0AAV4D368"/>
<dbReference type="Proteomes" id="UP000735302">
    <property type="component" value="Unassembled WGS sequence"/>
</dbReference>
<name>A0AAV4D368_9GAST</name>
<organism evidence="2 3">
    <name type="scientific">Plakobranchus ocellatus</name>
    <dbReference type="NCBI Taxonomy" id="259542"/>
    <lineage>
        <taxon>Eukaryota</taxon>
        <taxon>Metazoa</taxon>
        <taxon>Spiralia</taxon>
        <taxon>Lophotrochozoa</taxon>
        <taxon>Mollusca</taxon>
        <taxon>Gastropoda</taxon>
        <taxon>Heterobranchia</taxon>
        <taxon>Euthyneura</taxon>
        <taxon>Panpulmonata</taxon>
        <taxon>Sacoglossa</taxon>
        <taxon>Placobranchoidea</taxon>
        <taxon>Plakobranchidae</taxon>
        <taxon>Plakobranchus</taxon>
    </lineage>
</organism>
<evidence type="ECO:0008006" key="4">
    <source>
        <dbReference type="Google" id="ProtNLM"/>
    </source>
</evidence>
<keyword evidence="1" id="KW-1133">Transmembrane helix</keyword>
<proteinExistence type="predicted"/>
<reference evidence="2 3" key="1">
    <citation type="journal article" date="2021" name="Elife">
        <title>Chloroplast acquisition without the gene transfer in kleptoplastic sea slugs, Plakobranchus ocellatus.</title>
        <authorList>
            <person name="Maeda T."/>
            <person name="Takahashi S."/>
            <person name="Yoshida T."/>
            <person name="Shimamura S."/>
            <person name="Takaki Y."/>
            <person name="Nagai Y."/>
            <person name="Toyoda A."/>
            <person name="Suzuki Y."/>
            <person name="Arimoto A."/>
            <person name="Ishii H."/>
            <person name="Satoh N."/>
            <person name="Nishiyama T."/>
            <person name="Hasebe M."/>
            <person name="Maruyama T."/>
            <person name="Minagawa J."/>
            <person name="Obokata J."/>
            <person name="Shigenobu S."/>
        </authorList>
    </citation>
    <scope>NUCLEOTIDE SEQUENCE [LARGE SCALE GENOMIC DNA]</scope>
</reference>
<evidence type="ECO:0000256" key="1">
    <source>
        <dbReference type="SAM" id="Phobius"/>
    </source>
</evidence>
<feature type="transmembrane region" description="Helical" evidence="1">
    <location>
        <begin position="20"/>
        <end position="51"/>
    </location>
</feature>
<keyword evidence="1" id="KW-0472">Membrane</keyword>